<evidence type="ECO:0000256" key="1">
    <source>
        <dbReference type="SAM" id="Phobius"/>
    </source>
</evidence>
<evidence type="ECO:0000313" key="2">
    <source>
        <dbReference type="EMBL" id="KAF2674386.1"/>
    </source>
</evidence>
<evidence type="ECO:0000313" key="3">
    <source>
        <dbReference type="Proteomes" id="UP000799302"/>
    </source>
</evidence>
<dbReference type="EMBL" id="MU004230">
    <property type="protein sequence ID" value="KAF2674386.1"/>
    <property type="molecule type" value="Genomic_DNA"/>
</dbReference>
<gene>
    <name evidence="2" type="ORF">BT63DRAFT_419679</name>
</gene>
<dbReference type="InterPro" id="IPR011990">
    <property type="entry name" value="TPR-like_helical_dom_sf"/>
</dbReference>
<reference evidence="2" key="1">
    <citation type="journal article" date="2020" name="Stud. Mycol.">
        <title>101 Dothideomycetes genomes: a test case for predicting lifestyles and emergence of pathogens.</title>
        <authorList>
            <person name="Haridas S."/>
            <person name="Albert R."/>
            <person name="Binder M."/>
            <person name="Bloem J."/>
            <person name="Labutti K."/>
            <person name="Salamov A."/>
            <person name="Andreopoulos B."/>
            <person name="Baker S."/>
            <person name="Barry K."/>
            <person name="Bills G."/>
            <person name="Bluhm B."/>
            <person name="Cannon C."/>
            <person name="Castanera R."/>
            <person name="Culley D."/>
            <person name="Daum C."/>
            <person name="Ezra D."/>
            <person name="Gonzalez J."/>
            <person name="Henrissat B."/>
            <person name="Kuo A."/>
            <person name="Liang C."/>
            <person name="Lipzen A."/>
            <person name="Lutzoni F."/>
            <person name="Magnuson J."/>
            <person name="Mondo S."/>
            <person name="Nolan M."/>
            <person name="Ohm R."/>
            <person name="Pangilinan J."/>
            <person name="Park H.-J."/>
            <person name="Ramirez L."/>
            <person name="Alfaro M."/>
            <person name="Sun H."/>
            <person name="Tritt A."/>
            <person name="Yoshinaga Y."/>
            <person name="Zwiers L.-H."/>
            <person name="Turgeon B."/>
            <person name="Goodwin S."/>
            <person name="Spatafora J."/>
            <person name="Crous P."/>
            <person name="Grigoriev I."/>
        </authorList>
    </citation>
    <scope>NUCLEOTIDE SEQUENCE</scope>
    <source>
        <strain evidence="2">CBS 115976</strain>
    </source>
</reference>
<proteinExistence type="predicted"/>
<organism evidence="2 3">
    <name type="scientific">Microthyrium microscopicum</name>
    <dbReference type="NCBI Taxonomy" id="703497"/>
    <lineage>
        <taxon>Eukaryota</taxon>
        <taxon>Fungi</taxon>
        <taxon>Dikarya</taxon>
        <taxon>Ascomycota</taxon>
        <taxon>Pezizomycotina</taxon>
        <taxon>Dothideomycetes</taxon>
        <taxon>Dothideomycetes incertae sedis</taxon>
        <taxon>Microthyriales</taxon>
        <taxon>Microthyriaceae</taxon>
        <taxon>Microthyrium</taxon>
    </lineage>
</organism>
<name>A0A6A6URK2_9PEZI</name>
<feature type="transmembrane region" description="Helical" evidence="1">
    <location>
        <begin position="80"/>
        <end position="104"/>
    </location>
</feature>
<dbReference type="AlphaFoldDB" id="A0A6A6URK2"/>
<dbReference type="OrthoDB" id="5408102at2759"/>
<keyword evidence="1" id="KW-1133">Transmembrane helix</keyword>
<keyword evidence="1" id="KW-0472">Membrane</keyword>
<sequence>MIQRSMRIRTNLRPLRPPNIRSNPPLRSFTRPTALLRLSALSTRPQLPYLAPPAQCATPGQWQLARLMTTEKERLFRKTAWDFTTALGAVLVLLPTGIMLLWWISHELLERDIPTPHEWTFRSRCYWHHIKALQDRSVTQGRLPDWTIIVQTLQLLLKRLEDLNFDGQGLTLNSHTQQQALGEHYLDLDISRVFDISGKPEPWRRGYFQVMLEFAKAAEASEHMVYDKKSKSFFMAESVIGPSNPDPTPLHSAVNKAPPLEENCVPLSPSAESFYEKILATRGLNDDQQVETLLSYSEWLDSQERHDHAESLLRKALQISASALPNSSAIINSQTGVIQGKAPFVTQNLLDSATALGIHLAQNAKTSAALSIFLSVLQAYRSCPRDLSHDGRPHLSYSGTIPADVLMAGLREKFSRLLSDVEYPPPPPSRNLPLVRRGDEGCKEAAAIIYASELLFATSSSRQDTALKWIKEALETAEDQVSDTSNSMDDRWRCNQCIPVALDAWWDMIQQLKAEAESPPQQPGYLTSLIRKPKKDLASTWRREESEHWDWVRKAGRDNWEEKMSFEQWKMWSWMPMSTLTRVL</sequence>
<accession>A0A6A6URK2</accession>
<protein>
    <submittedName>
        <fullName evidence="2">Uncharacterized protein</fullName>
    </submittedName>
</protein>
<dbReference type="Proteomes" id="UP000799302">
    <property type="component" value="Unassembled WGS sequence"/>
</dbReference>
<keyword evidence="1" id="KW-0812">Transmembrane</keyword>
<dbReference type="Gene3D" id="1.25.40.10">
    <property type="entry name" value="Tetratricopeptide repeat domain"/>
    <property type="match status" value="1"/>
</dbReference>
<keyword evidence="3" id="KW-1185">Reference proteome</keyword>